<evidence type="ECO:0000313" key="2">
    <source>
        <dbReference type="Proteomes" id="UP001163321"/>
    </source>
</evidence>
<reference evidence="1 2" key="1">
    <citation type="journal article" date="2022" name="bioRxiv">
        <title>The genome of the oomycete Peronosclerospora sorghi, a cosmopolitan pathogen of maize and sorghum, is inflated with dispersed pseudogenes.</title>
        <authorList>
            <person name="Fletcher K."/>
            <person name="Martin F."/>
            <person name="Isakeit T."/>
            <person name="Cavanaugh K."/>
            <person name="Magill C."/>
            <person name="Michelmore R."/>
        </authorList>
    </citation>
    <scope>NUCLEOTIDE SEQUENCE [LARGE SCALE GENOMIC DNA]</scope>
    <source>
        <strain evidence="1">P6</strain>
    </source>
</reference>
<comment type="caution">
    <text evidence="1">The sequence shown here is derived from an EMBL/GenBank/DDBJ whole genome shotgun (WGS) entry which is preliminary data.</text>
</comment>
<keyword evidence="2" id="KW-1185">Reference proteome</keyword>
<organism evidence="1 2">
    <name type="scientific">Peronosclerospora sorghi</name>
    <dbReference type="NCBI Taxonomy" id="230839"/>
    <lineage>
        <taxon>Eukaryota</taxon>
        <taxon>Sar</taxon>
        <taxon>Stramenopiles</taxon>
        <taxon>Oomycota</taxon>
        <taxon>Peronosporomycetes</taxon>
        <taxon>Peronosporales</taxon>
        <taxon>Peronosporaceae</taxon>
        <taxon>Peronosclerospora</taxon>
    </lineage>
</organism>
<proteinExistence type="predicted"/>
<dbReference type="Proteomes" id="UP001163321">
    <property type="component" value="Chromosome 11"/>
</dbReference>
<gene>
    <name evidence="1" type="ORF">PsorP6_017564</name>
</gene>
<sequence length="198" mass="21486">MIDGIAAYAKEVAPNVKIIGVKSEGANLLEVSLQQNSRVAFPSVNRFSEEVGLKSLGNENFRLCKDLVDDVVTVSTDEICSAIKDVFGDTPSLMEPTGTCASLHHPLLSASERRIAAIATCFSNSVAGVKKYAKVNDAHDEKYVAVLAAANMDFDRLDLFQSVRMTANASWPSRFHKKIGSFHELYTIICTLGRSGSL</sequence>
<accession>A0ACC0WMU2</accession>
<name>A0ACC0WMU2_9STRA</name>
<evidence type="ECO:0000313" key="1">
    <source>
        <dbReference type="EMBL" id="KAI9919351.1"/>
    </source>
</evidence>
<dbReference type="EMBL" id="CM047590">
    <property type="protein sequence ID" value="KAI9919351.1"/>
    <property type="molecule type" value="Genomic_DNA"/>
</dbReference>
<protein>
    <submittedName>
        <fullName evidence="1">Uncharacterized protein</fullName>
    </submittedName>
</protein>